<dbReference type="HOGENOM" id="CLU_1145953_0_0_7"/>
<evidence type="ECO:0000259" key="2">
    <source>
        <dbReference type="Pfam" id="PF09850"/>
    </source>
</evidence>
<sequence length="242" mass="28324">MYKNIIEDLCRPLILYMCEIWSFKVRKIEPNEDKIINDINLMLNKIKEQCYSNPMLAQEFSYIEKTLIFFIDYTIKEGNFSFSKNWKNLSRKYGEFSGDDKFFDILALNLDDPMGSERVDLLYQFMGLGFSGSYKNNIEVIENKMKQCLAKMPSSFDINNVRITPISQSQDQDIEFKQNKKTKIFIIFYLAMFCIMICSLGFNYYIFDKKVDAISISINSAINEAAKSYKNLVTDMNTAIKE</sequence>
<keyword evidence="1" id="KW-0472">Membrane</keyword>
<dbReference type="Gene3D" id="1.25.40.590">
    <property type="entry name" value="Type IV / VI secretion system, DotU"/>
    <property type="match status" value="1"/>
</dbReference>
<dbReference type="RefSeq" id="WP_006655186.1">
    <property type="nucleotide sequence ID" value="NZ_CM000776.2"/>
</dbReference>
<dbReference type="eggNOG" id="ENOG50346BX">
    <property type="taxonomic scope" value="Bacteria"/>
</dbReference>
<evidence type="ECO:0000313" key="4">
    <source>
        <dbReference type="Proteomes" id="UP000007032"/>
    </source>
</evidence>
<dbReference type="Proteomes" id="UP000007032">
    <property type="component" value="Chromosome"/>
</dbReference>
<accession>C5ZYV2</accession>
<dbReference type="InterPro" id="IPR017732">
    <property type="entry name" value="T4/T6SS_DotU"/>
</dbReference>
<reference evidence="3 4" key="1">
    <citation type="journal article" date="2009" name="J. Bacteriol.">
        <title>Genome sequence of the emerging pathogen Helicobacter canadensis.</title>
        <authorList>
            <person name="Loman N.J."/>
            <person name="Snyder L.A."/>
            <person name="Linton J.D."/>
            <person name="Langdon R."/>
            <person name="Lawson A.J."/>
            <person name="Weinstock G.M."/>
            <person name="Wren B.W."/>
            <person name="Pallen M.J."/>
        </authorList>
    </citation>
    <scope>NUCLEOTIDE SEQUENCE [LARGE SCALE GENOMIC DNA]</scope>
    <source>
        <strain evidence="3 4">MIT 98-5491</strain>
    </source>
</reference>
<organism evidence="3 4">
    <name type="scientific">Helicobacter canadensis MIT 98-5491</name>
    <dbReference type="NCBI Taxonomy" id="537970"/>
    <lineage>
        <taxon>Bacteria</taxon>
        <taxon>Pseudomonadati</taxon>
        <taxon>Campylobacterota</taxon>
        <taxon>Epsilonproteobacteria</taxon>
        <taxon>Campylobacterales</taxon>
        <taxon>Helicobacteraceae</taxon>
        <taxon>Helicobacter</taxon>
    </lineage>
</organism>
<gene>
    <name evidence="3" type="ORF">HCAN_0493</name>
</gene>
<keyword evidence="4" id="KW-1185">Reference proteome</keyword>
<dbReference type="Pfam" id="PF09850">
    <property type="entry name" value="DotU"/>
    <property type="match status" value="1"/>
</dbReference>
<feature type="transmembrane region" description="Helical" evidence="1">
    <location>
        <begin position="184"/>
        <end position="207"/>
    </location>
</feature>
<evidence type="ECO:0000256" key="1">
    <source>
        <dbReference type="SAM" id="Phobius"/>
    </source>
</evidence>
<dbReference type="InterPro" id="IPR038522">
    <property type="entry name" value="T4/T6SS_DotU_sf"/>
</dbReference>
<dbReference type="STRING" id="537970.HCAN_0493"/>
<keyword evidence="1" id="KW-0812">Transmembrane</keyword>
<name>C5ZYV2_9HELI</name>
<evidence type="ECO:0000313" key="3">
    <source>
        <dbReference type="EMBL" id="EES89210.1"/>
    </source>
</evidence>
<feature type="domain" description="Type IV / VI secretion system DotU" evidence="2">
    <location>
        <begin position="7"/>
        <end position="204"/>
    </location>
</feature>
<protein>
    <recommendedName>
        <fullName evidence="2">Type IV / VI secretion system DotU domain-containing protein</fullName>
    </recommendedName>
</protein>
<dbReference type="OrthoDB" id="7055969at2"/>
<dbReference type="EMBL" id="CM000776">
    <property type="protein sequence ID" value="EES89210.1"/>
    <property type="molecule type" value="Genomic_DNA"/>
</dbReference>
<proteinExistence type="predicted"/>
<keyword evidence="1" id="KW-1133">Transmembrane helix</keyword>
<dbReference type="AlphaFoldDB" id="C5ZYV2"/>